<dbReference type="PANTHER" id="PTHR12835:SF5">
    <property type="entry name" value="BIOTIN--PROTEIN LIGASE"/>
    <property type="match status" value="1"/>
</dbReference>
<dbReference type="CDD" id="cd16442">
    <property type="entry name" value="BPL"/>
    <property type="match status" value="1"/>
</dbReference>
<feature type="binding site" evidence="2">
    <location>
        <position position="189"/>
    </location>
    <ligand>
        <name>biotin</name>
        <dbReference type="ChEBI" id="CHEBI:57586"/>
    </ligand>
</feature>
<dbReference type="GO" id="GO:0004077">
    <property type="term" value="F:biotin--[biotin carboxyl-carrier protein] ligase activity"/>
    <property type="evidence" value="ECO:0007669"/>
    <property type="project" value="UniProtKB-UniRule"/>
</dbReference>
<reference evidence="4 5" key="1">
    <citation type="submission" date="2017-02" db="EMBL/GenBank/DDBJ databases">
        <authorList>
            <person name="Peterson S.W."/>
        </authorList>
    </citation>
    <scope>NUCLEOTIDE SEQUENCE [LARGE SCALE GENOMIC DNA]</scope>
    <source>
        <strain evidence="4 5">ATCC BAA-909</strain>
    </source>
</reference>
<dbReference type="EC" id="6.3.4.15" evidence="2"/>
<evidence type="ECO:0000256" key="1">
    <source>
        <dbReference type="ARBA" id="ARBA00022598"/>
    </source>
</evidence>
<feature type="DNA-binding region" description="H-T-H motif" evidence="2">
    <location>
        <begin position="23"/>
        <end position="42"/>
    </location>
</feature>
<protein>
    <recommendedName>
        <fullName evidence="2">Bifunctional ligase/repressor BirA</fullName>
    </recommendedName>
    <alternativeName>
        <fullName evidence="2">Biotin--[acetyl-CoA-carboxylase] ligase</fullName>
        <ecNumber evidence="2">6.3.4.15</ecNumber>
    </alternativeName>
    <alternativeName>
        <fullName evidence="2">Biotin--protein ligase</fullName>
    </alternativeName>
    <alternativeName>
        <fullName evidence="2">Biotin-[acetyl-CoA carboxylase] synthetase</fullName>
    </alternativeName>
</protein>
<dbReference type="SUPFAM" id="SSF55681">
    <property type="entry name" value="Class II aaRS and biotin synthetases"/>
    <property type="match status" value="1"/>
</dbReference>
<comment type="function">
    <text evidence="2">Acts both as a biotin--[acetyl-CoA-carboxylase] ligase and a repressor.</text>
</comment>
<accession>A0A1T4NFP7</accession>
<dbReference type="GO" id="GO:0006355">
    <property type="term" value="P:regulation of DNA-templated transcription"/>
    <property type="evidence" value="ECO:0007669"/>
    <property type="project" value="UniProtKB-UniRule"/>
</dbReference>
<dbReference type="Pfam" id="PF03099">
    <property type="entry name" value="BPL_LplA_LipB"/>
    <property type="match status" value="1"/>
</dbReference>
<dbReference type="HAMAP" id="MF_00978">
    <property type="entry name" value="Bifunct_BirA"/>
    <property type="match status" value="1"/>
</dbReference>
<dbReference type="InterPro" id="IPR004408">
    <property type="entry name" value="Biotin_CoA_COase_ligase"/>
</dbReference>
<gene>
    <name evidence="2" type="primary">birA</name>
    <name evidence="4" type="ORF">SAMN02745152_01195</name>
</gene>
<feature type="binding site" evidence="2">
    <location>
        <position position="118"/>
    </location>
    <ligand>
        <name>biotin</name>
        <dbReference type="ChEBI" id="CHEBI:57586"/>
    </ligand>
</feature>
<dbReference type="OrthoDB" id="9807064at2"/>
<dbReference type="InterPro" id="IPR036388">
    <property type="entry name" value="WH-like_DNA-bd_sf"/>
</dbReference>
<proteinExistence type="inferred from homology"/>
<dbReference type="InterPro" id="IPR030855">
    <property type="entry name" value="Bifunct_BirA"/>
</dbReference>
<dbReference type="InterPro" id="IPR004143">
    <property type="entry name" value="BPL_LPL_catalytic"/>
</dbReference>
<dbReference type="Proteomes" id="UP000190395">
    <property type="component" value="Unassembled WGS sequence"/>
</dbReference>
<dbReference type="Gene3D" id="2.30.30.100">
    <property type="match status" value="1"/>
</dbReference>
<feature type="domain" description="BPL/LPL catalytic" evidence="3">
    <location>
        <begin position="81"/>
        <end position="268"/>
    </location>
</feature>
<dbReference type="EMBL" id="FUXC01000006">
    <property type="protein sequence ID" value="SJZ78079.1"/>
    <property type="molecule type" value="Genomic_DNA"/>
</dbReference>
<feature type="binding site" evidence="2">
    <location>
        <begin position="94"/>
        <end position="96"/>
    </location>
    <ligand>
        <name>biotin</name>
        <dbReference type="ChEBI" id="CHEBI:57586"/>
    </ligand>
</feature>
<dbReference type="STRING" id="225004.SAMN02745152_01195"/>
<dbReference type="PANTHER" id="PTHR12835">
    <property type="entry name" value="BIOTIN PROTEIN LIGASE"/>
    <property type="match status" value="1"/>
</dbReference>
<keyword evidence="2" id="KW-0678">Repressor</keyword>
<evidence type="ECO:0000259" key="3">
    <source>
        <dbReference type="PROSITE" id="PS51733"/>
    </source>
</evidence>
<keyword evidence="5" id="KW-1185">Reference proteome</keyword>
<keyword evidence="2" id="KW-0067">ATP-binding</keyword>
<keyword evidence="2" id="KW-0804">Transcription</keyword>
<dbReference type="Gene3D" id="3.30.930.10">
    <property type="entry name" value="Bira Bifunctional Protein, Domain 2"/>
    <property type="match status" value="1"/>
</dbReference>
<dbReference type="GO" id="GO:0005524">
    <property type="term" value="F:ATP binding"/>
    <property type="evidence" value="ECO:0007669"/>
    <property type="project" value="UniProtKB-UniRule"/>
</dbReference>
<dbReference type="GO" id="GO:0003677">
    <property type="term" value="F:DNA binding"/>
    <property type="evidence" value="ECO:0007669"/>
    <property type="project" value="UniProtKB-UniRule"/>
</dbReference>
<comment type="catalytic activity">
    <reaction evidence="2">
        <text>biotin + L-lysyl-[protein] + ATP = N(6)-biotinyl-L-lysyl-[protein] + AMP + diphosphate + H(+)</text>
        <dbReference type="Rhea" id="RHEA:11756"/>
        <dbReference type="Rhea" id="RHEA-COMP:9752"/>
        <dbReference type="Rhea" id="RHEA-COMP:10505"/>
        <dbReference type="ChEBI" id="CHEBI:15378"/>
        <dbReference type="ChEBI" id="CHEBI:29969"/>
        <dbReference type="ChEBI" id="CHEBI:30616"/>
        <dbReference type="ChEBI" id="CHEBI:33019"/>
        <dbReference type="ChEBI" id="CHEBI:57586"/>
        <dbReference type="ChEBI" id="CHEBI:83144"/>
        <dbReference type="ChEBI" id="CHEBI:456215"/>
        <dbReference type="EC" id="6.3.4.15"/>
    </reaction>
</comment>
<name>A0A1T4NFP7_9SPIR</name>
<dbReference type="InterPro" id="IPR036390">
    <property type="entry name" value="WH_DNA-bd_sf"/>
</dbReference>
<keyword evidence="2" id="KW-0238">DNA-binding</keyword>
<keyword evidence="1 2" id="KW-0436">Ligase</keyword>
<dbReference type="RefSeq" id="WP_159443500.1">
    <property type="nucleotide sequence ID" value="NZ_FUXC01000006.1"/>
</dbReference>
<comment type="similarity">
    <text evidence="2">Belongs to the biotin--protein ligase family.</text>
</comment>
<dbReference type="InterPro" id="IPR013196">
    <property type="entry name" value="HTH_11"/>
</dbReference>
<organism evidence="4 5">
    <name type="scientific">Treponema berlinense</name>
    <dbReference type="NCBI Taxonomy" id="225004"/>
    <lineage>
        <taxon>Bacteria</taxon>
        <taxon>Pseudomonadati</taxon>
        <taxon>Spirochaetota</taxon>
        <taxon>Spirochaetia</taxon>
        <taxon>Spirochaetales</taxon>
        <taxon>Treponemataceae</taxon>
        <taxon>Treponema</taxon>
    </lineage>
</organism>
<dbReference type="PROSITE" id="PS51733">
    <property type="entry name" value="BPL_LPL_CATALYTIC"/>
    <property type="match status" value="1"/>
</dbReference>
<keyword evidence="2" id="KW-0547">Nucleotide-binding</keyword>
<dbReference type="GeneID" id="303367437"/>
<dbReference type="InterPro" id="IPR045864">
    <property type="entry name" value="aa-tRNA-synth_II/BPL/LPL"/>
</dbReference>
<feature type="binding site" evidence="2">
    <location>
        <begin position="122"/>
        <end position="124"/>
    </location>
    <ligand>
        <name>biotin</name>
        <dbReference type="ChEBI" id="CHEBI:57586"/>
    </ligand>
</feature>
<dbReference type="AlphaFoldDB" id="A0A1T4NFP7"/>
<evidence type="ECO:0000256" key="2">
    <source>
        <dbReference type="HAMAP-Rule" id="MF_00978"/>
    </source>
</evidence>
<dbReference type="NCBIfam" id="TIGR00121">
    <property type="entry name" value="birA_ligase"/>
    <property type="match status" value="1"/>
</dbReference>
<dbReference type="GO" id="GO:0005737">
    <property type="term" value="C:cytoplasm"/>
    <property type="evidence" value="ECO:0007669"/>
    <property type="project" value="TreeGrafter"/>
</dbReference>
<keyword evidence="2" id="KW-0805">Transcription regulation</keyword>
<dbReference type="SUPFAM" id="SSF46785">
    <property type="entry name" value="Winged helix' DNA-binding domain"/>
    <property type="match status" value="1"/>
</dbReference>
<dbReference type="Gene3D" id="1.10.10.10">
    <property type="entry name" value="Winged helix-like DNA-binding domain superfamily/Winged helix DNA-binding domain"/>
    <property type="match status" value="1"/>
</dbReference>
<dbReference type="Pfam" id="PF08279">
    <property type="entry name" value="HTH_11"/>
    <property type="match status" value="1"/>
</dbReference>
<evidence type="ECO:0000313" key="4">
    <source>
        <dbReference type="EMBL" id="SJZ78079.1"/>
    </source>
</evidence>
<sequence>MSTKEKILSILNSDSLKNDFISGEELASCCQVSRAAVHKAISALREQGFLIEAVTNKGYKLESVPDRIDSDFIEKEILKCGEKCEVLAFDEIDSTNLEAKRQTADKELNRVLFVAGRQTAGRGRMGRTFVSPANSGVYFSLVYKPVAGIKNPAFLTAAAAVAVSRAIKSLYGEDCKIKWVNDVFLNGKKICGILTEGVTNFETGTIDVAIVGIGINVRNSGFDEELSKVAGSVEEIIAGEGKTVPKVSRNQIVSEVISNLLKIYDFYFADDKQEIKRTMDEYRKRSLLTGLEVCVNPIAGLEGKIYKAKVLDVTDEAELLVLTEDGIQKKLFSGEVSLKSSNFANQN</sequence>
<evidence type="ECO:0000313" key="5">
    <source>
        <dbReference type="Proteomes" id="UP000190395"/>
    </source>
</evidence>
<keyword evidence="2" id="KW-0092">Biotin</keyword>